<keyword evidence="8" id="KW-1015">Disulfide bond</keyword>
<dbReference type="InterPro" id="IPR002557">
    <property type="entry name" value="Chitin-bd_dom"/>
</dbReference>
<dbReference type="GO" id="GO:0006032">
    <property type="term" value="P:chitin catabolic process"/>
    <property type="evidence" value="ECO:0007669"/>
    <property type="project" value="UniProtKB-KW"/>
</dbReference>
<dbReference type="OrthoDB" id="73875at2759"/>
<dbReference type="Gene3D" id="3.20.20.80">
    <property type="entry name" value="Glycosidases"/>
    <property type="match status" value="1"/>
</dbReference>
<evidence type="ECO:0000313" key="18">
    <source>
        <dbReference type="Proteomes" id="UP000009046"/>
    </source>
</evidence>
<feature type="region of interest" description="Disordered" evidence="13">
    <location>
        <begin position="2284"/>
        <end position="2412"/>
    </location>
</feature>
<dbReference type="InterPro" id="IPR011583">
    <property type="entry name" value="Chitinase_II/V-like_cat"/>
</dbReference>
<evidence type="ECO:0000256" key="7">
    <source>
        <dbReference type="ARBA" id="ARBA00023024"/>
    </source>
</evidence>
<proteinExistence type="inferred from homology"/>
<evidence type="ECO:0000256" key="5">
    <source>
        <dbReference type="ARBA" id="ARBA00022729"/>
    </source>
</evidence>
<dbReference type="GO" id="GO:0008061">
    <property type="term" value="F:chitin binding"/>
    <property type="evidence" value="ECO:0007669"/>
    <property type="project" value="UniProtKB-KW"/>
</dbReference>
<evidence type="ECO:0000259" key="15">
    <source>
        <dbReference type="PROSITE" id="PS51910"/>
    </source>
</evidence>
<dbReference type="InterPro" id="IPR001579">
    <property type="entry name" value="Glyco_hydro_18_chit_AS"/>
</dbReference>
<feature type="compositionally biased region" description="Polar residues" evidence="13">
    <location>
        <begin position="1094"/>
        <end position="1104"/>
    </location>
</feature>
<gene>
    <name evidence="17" type="primary">8236781</name>
    <name evidence="16" type="ORF">Phum_PHUM175040</name>
</gene>
<dbReference type="Pfam" id="PF01607">
    <property type="entry name" value="CBM_14"/>
    <property type="match status" value="2"/>
</dbReference>
<dbReference type="InterPro" id="IPR029070">
    <property type="entry name" value="Chitinase_insertion_sf"/>
</dbReference>
<dbReference type="PROSITE" id="PS01095">
    <property type="entry name" value="GH18_1"/>
    <property type="match status" value="1"/>
</dbReference>
<dbReference type="GO" id="GO:0000272">
    <property type="term" value="P:polysaccharide catabolic process"/>
    <property type="evidence" value="ECO:0007669"/>
    <property type="project" value="UniProtKB-KW"/>
</dbReference>
<evidence type="ECO:0000256" key="4">
    <source>
        <dbReference type="ARBA" id="ARBA00022669"/>
    </source>
</evidence>
<dbReference type="InterPro" id="IPR050314">
    <property type="entry name" value="Glycosyl_Hydrlase_18"/>
</dbReference>
<dbReference type="FunFam" id="3.10.50.10:FF:000004">
    <property type="entry name" value="Chitinase 5"/>
    <property type="match status" value="1"/>
</dbReference>
<feature type="compositionally biased region" description="Basic residues" evidence="13">
    <location>
        <begin position="417"/>
        <end position="426"/>
    </location>
</feature>
<dbReference type="GO" id="GO:0008843">
    <property type="term" value="F:endochitinase activity"/>
    <property type="evidence" value="ECO:0007669"/>
    <property type="project" value="UniProtKB-EC"/>
</dbReference>
<evidence type="ECO:0000256" key="1">
    <source>
        <dbReference type="ARBA" id="ARBA00000822"/>
    </source>
</evidence>
<feature type="compositionally biased region" description="Basic residues" evidence="13">
    <location>
        <begin position="2308"/>
        <end position="2319"/>
    </location>
</feature>
<dbReference type="GO" id="GO:0005576">
    <property type="term" value="C:extracellular region"/>
    <property type="evidence" value="ECO:0007669"/>
    <property type="project" value="InterPro"/>
</dbReference>
<dbReference type="KEGG" id="phu:Phum_PHUM175040"/>
<evidence type="ECO:0000256" key="9">
    <source>
        <dbReference type="ARBA" id="ARBA00023277"/>
    </source>
</evidence>
<dbReference type="InParanoid" id="E0VG82"/>
<feature type="compositionally biased region" description="Polar residues" evidence="13">
    <location>
        <begin position="1373"/>
        <end position="1382"/>
    </location>
</feature>
<dbReference type="InterPro" id="IPR001223">
    <property type="entry name" value="Glyco_hydro18_cat"/>
</dbReference>
<dbReference type="InterPro" id="IPR017853">
    <property type="entry name" value="GH"/>
</dbReference>
<feature type="compositionally biased region" description="Acidic residues" evidence="13">
    <location>
        <begin position="698"/>
        <end position="716"/>
    </location>
</feature>
<feature type="region of interest" description="Disordered" evidence="13">
    <location>
        <begin position="398"/>
        <end position="461"/>
    </location>
</feature>
<reference evidence="16" key="2">
    <citation type="submission" date="2007-04" db="EMBL/GenBank/DDBJ databases">
        <title>The genome of the human body louse.</title>
        <authorList>
            <consortium name="The Human Body Louse Genome Consortium"/>
            <person name="Kirkness E."/>
            <person name="Walenz B."/>
            <person name="Hass B."/>
            <person name="Bruggner R."/>
            <person name="Strausberg R."/>
        </authorList>
    </citation>
    <scope>NUCLEOTIDE SEQUENCE</scope>
    <source>
        <strain evidence="16">USDA</strain>
    </source>
</reference>
<evidence type="ECO:0000256" key="10">
    <source>
        <dbReference type="ARBA" id="ARBA00023295"/>
    </source>
</evidence>
<dbReference type="EC" id="3.2.1.14" evidence="3"/>
<feature type="compositionally biased region" description="Low complexity" evidence="13">
    <location>
        <begin position="1506"/>
        <end position="1517"/>
    </location>
</feature>
<dbReference type="FunFam" id="2.170.140.10:FF:000005">
    <property type="entry name" value="Acidic mammalian chitinase"/>
    <property type="match status" value="1"/>
</dbReference>
<dbReference type="OMA" id="GYIDYIH"/>
<feature type="region of interest" description="Disordered" evidence="13">
    <location>
        <begin position="1474"/>
        <end position="1551"/>
    </location>
</feature>
<feature type="region of interest" description="Disordered" evidence="13">
    <location>
        <begin position="2571"/>
        <end position="2593"/>
    </location>
</feature>
<reference evidence="17" key="3">
    <citation type="submission" date="2021-02" db="UniProtKB">
        <authorList>
            <consortium name="EnsemblMetazoa"/>
        </authorList>
    </citation>
    <scope>IDENTIFICATION</scope>
    <source>
        <strain evidence="17">USDA</strain>
    </source>
</reference>
<keyword evidence="4" id="KW-0147">Chitin-binding</keyword>
<feature type="region of interest" description="Disordered" evidence="13">
    <location>
        <begin position="1962"/>
        <end position="2027"/>
    </location>
</feature>
<evidence type="ECO:0000256" key="6">
    <source>
        <dbReference type="ARBA" id="ARBA00022801"/>
    </source>
</evidence>
<dbReference type="PROSITE" id="PS50940">
    <property type="entry name" value="CHIT_BIND_II"/>
    <property type="match status" value="2"/>
</dbReference>
<dbReference type="PANTHER" id="PTHR11177:SF399">
    <property type="entry name" value="CHITINASE 6, ISOFORM C"/>
    <property type="match status" value="1"/>
</dbReference>
<feature type="compositionally biased region" description="Polar residues" evidence="13">
    <location>
        <begin position="2121"/>
        <end position="2137"/>
    </location>
</feature>
<evidence type="ECO:0000256" key="11">
    <source>
        <dbReference type="ARBA" id="ARBA00023326"/>
    </source>
</evidence>
<dbReference type="SUPFAM" id="SSF57625">
    <property type="entry name" value="Invertebrate chitin-binding proteins"/>
    <property type="match status" value="2"/>
</dbReference>
<protein>
    <recommendedName>
        <fullName evidence="3">chitinase</fullName>
        <ecNumber evidence="3">3.2.1.14</ecNumber>
    </recommendedName>
</protein>
<feature type="region of interest" description="Disordered" evidence="13">
    <location>
        <begin position="1018"/>
        <end position="1168"/>
    </location>
</feature>
<keyword evidence="11" id="KW-0624">Polysaccharide degradation</keyword>
<feature type="compositionally biased region" description="Low complexity" evidence="13">
    <location>
        <begin position="1273"/>
        <end position="1285"/>
    </location>
</feature>
<evidence type="ECO:0000313" key="17">
    <source>
        <dbReference type="EnsemblMetazoa" id="PHUM175040-PA"/>
    </source>
</evidence>
<evidence type="ECO:0000256" key="2">
    <source>
        <dbReference type="ARBA" id="ARBA00009121"/>
    </source>
</evidence>
<feature type="compositionally biased region" description="Basic and acidic residues" evidence="13">
    <location>
        <begin position="817"/>
        <end position="832"/>
    </location>
</feature>
<dbReference type="EMBL" id="AAZO01002030">
    <property type="status" value="NOT_ANNOTATED_CDS"/>
    <property type="molecule type" value="Genomic_DNA"/>
</dbReference>
<evidence type="ECO:0000313" key="16">
    <source>
        <dbReference type="EMBL" id="EEB12388.1"/>
    </source>
</evidence>
<feature type="domain" description="Chitin-binding type-2" evidence="14">
    <location>
        <begin position="2644"/>
        <end position="2703"/>
    </location>
</feature>
<dbReference type="RefSeq" id="XP_002425126.1">
    <property type="nucleotide sequence ID" value="XM_002425081.1"/>
</dbReference>
<feature type="region of interest" description="Disordered" evidence="13">
    <location>
        <begin position="1358"/>
        <end position="1386"/>
    </location>
</feature>
<feature type="compositionally biased region" description="Low complexity" evidence="13">
    <location>
        <begin position="660"/>
        <end position="675"/>
    </location>
</feature>
<evidence type="ECO:0000256" key="8">
    <source>
        <dbReference type="ARBA" id="ARBA00023157"/>
    </source>
</evidence>
<feature type="compositionally biased region" description="Basic and acidic residues" evidence="13">
    <location>
        <begin position="1081"/>
        <end position="1093"/>
    </location>
</feature>
<evidence type="ECO:0000256" key="12">
    <source>
        <dbReference type="RuleBase" id="RU000489"/>
    </source>
</evidence>
<dbReference type="EMBL" id="DS235132">
    <property type="protein sequence ID" value="EEB12388.1"/>
    <property type="molecule type" value="Genomic_DNA"/>
</dbReference>
<feature type="compositionally biased region" description="Low complexity" evidence="13">
    <location>
        <begin position="1993"/>
        <end position="2006"/>
    </location>
</feature>
<feature type="compositionally biased region" description="Polar residues" evidence="13">
    <location>
        <begin position="1113"/>
        <end position="1125"/>
    </location>
</feature>
<dbReference type="CTD" id="8236781"/>
<feature type="region of interest" description="Disordered" evidence="13">
    <location>
        <begin position="650"/>
        <end position="864"/>
    </location>
</feature>
<dbReference type="EnsemblMetazoa" id="PHUM175040-RA">
    <property type="protein sequence ID" value="PHUM175040-PA"/>
    <property type="gene ID" value="PHUM175040"/>
</dbReference>
<dbReference type="SMART" id="SM00636">
    <property type="entry name" value="Glyco_18"/>
    <property type="match status" value="1"/>
</dbReference>
<dbReference type="InterPro" id="IPR036508">
    <property type="entry name" value="Chitin-bd_dom_sf"/>
</dbReference>
<feature type="compositionally biased region" description="Basic and acidic residues" evidence="13">
    <location>
        <begin position="2320"/>
        <end position="2336"/>
    </location>
</feature>
<dbReference type="SUPFAM" id="SSF54556">
    <property type="entry name" value="Chitinase insertion domain"/>
    <property type="match status" value="1"/>
</dbReference>
<dbReference type="GeneID" id="8236781"/>
<keyword evidence="10 12" id="KW-0326">Glycosidase</keyword>
<feature type="compositionally biased region" description="Polar residues" evidence="13">
    <location>
        <begin position="1253"/>
        <end position="1272"/>
    </location>
</feature>
<dbReference type="VEuPathDB" id="VectorBase:PHUM175040"/>
<dbReference type="Gene3D" id="2.170.140.10">
    <property type="entry name" value="Chitin binding domain"/>
    <property type="match status" value="2"/>
</dbReference>
<dbReference type="HOGENOM" id="CLU_227314_0_0_1"/>
<feature type="region of interest" description="Disordered" evidence="13">
    <location>
        <begin position="2121"/>
        <end position="2169"/>
    </location>
</feature>
<keyword evidence="6 12" id="KW-0378">Hydrolase</keyword>
<dbReference type="SMART" id="SM00494">
    <property type="entry name" value="ChtBD2"/>
    <property type="match status" value="2"/>
</dbReference>
<feature type="region of interest" description="Disordered" evidence="13">
    <location>
        <begin position="1200"/>
        <end position="1221"/>
    </location>
</feature>
<evidence type="ECO:0000256" key="13">
    <source>
        <dbReference type="SAM" id="MobiDB-lite"/>
    </source>
</evidence>
<feature type="compositionally biased region" description="Acidic residues" evidence="13">
    <location>
        <begin position="567"/>
        <end position="588"/>
    </location>
</feature>
<evidence type="ECO:0000259" key="14">
    <source>
        <dbReference type="PROSITE" id="PS50940"/>
    </source>
</evidence>
<keyword evidence="7" id="KW-0146">Chitin degradation</keyword>
<comment type="similarity">
    <text evidence="2">Belongs to the glycosyl hydrolase 18 family. Chitinase class II subfamily.</text>
</comment>
<feature type="compositionally biased region" description="Basic and acidic residues" evidence="13">
    <location>
        <begin position="723"/>
        <end position="739"/>
    </location>
</feature>
<dbReference type="FunFam" id="3.20.20.80:FF:000007">
    <property type="entry name" value="Acidic mammalian chitinase"/>
    <property type="match status" value="1"/>
</dbReference>
<feature type="compositionally biased region" description="Acidic residues" evidence="13">
    <location>
        <begin position="790"/>
        <end position="816"/>
    </location>
</feature>
<dbReference type="Gene3D" id="3.10.50.10">
    <property type="match status" value="1"/>
</dbReference>
<accession>E0VG82</accession>
<evidence type="ECO:0000256" key="3">
    <source>
        <dbReference type="ARBA" id="ARBA00012729"/>
    </source>
</evidence>
<feature type="compositionally biased region" description="Polar residues" evidence="13">
    <location>
        <begin position="1151"/>
        <end position="1168"/>
    </location>
</feature>
<comment type="catalytic activity">
    <reaction evidence="1">
        <text>Random endo-hydrolysis of N-acetyl-beta-D-glucosaminide (1-&gt;4)-beta-linkages in chitin and chitodextrins.</text>
        <dbReference type="EC" id="3.2.1.14"/>
    </reaction>
</comment>
<keyword evidence="5" id="KW-0732">Signal</keyword>
<keyword evidence="9" id="KW-0119">Carbohydrate metabolism</keyword>
<feature type="compositionally biased region" description="Low complexity" evidence="13">
    <location>
        <begin position="2142"/>
        <end position="2152"/>
    </location>
</feature>
<dbReference type="Proteomes" id="UP000009046">
    <property type="component" value="Unassembled WGS sequence"/>
</dbReference>
<feature type="region of interest" description="Disordered" evidence="13">
    <location>
        <begin position="1252"/>
        <end position="1289"/>
    </location>
</feature>
<name>E0VG82_PEDHC</name>
<feature type="region of interest" description="Disordered" evidence="13">
    <location>
        <begin position="1910"/>
        <end position="1935"/>
    </location>
</feature>
<dbReference type="CDD" id="cd02872">
    <property type="entry name" value="GH18_chitolectin_chitotriosidase"/>
    <property type="match status" value="1"/>
</dbReference>
<feature type="compositionally biased region" description="Low complexity" evidence="13">
    <location>
        <begin position="2400"/>
        <end position="2412"/>
    </location>
</feature>
<dbReference type="PANTHER" id="PTHR11177">
    <property type="entry name" value="CHITINASE"/>
    <property type="match status" value="1"/>
</dbReference>
<feature type="compositionally biased region" description="Polar residues" evidence="13">
    <location>
        <begin position="1050"/>
        <end position="1068"/>
    </location>
</feature>
<reference evidence="16" key="1">
    <citation type="submission" date="2007-04" db="EMBL/GenBank/DDBJ databases">
        <title>Annotation of Pediculus humanus corporis strain USDA.</title>
        <authorList>
            <person name="Kirkness E."/>
            <person name="Hannick L."/>
            <person name="Hass B."/>
            <person name="Bruggner R."/>
            <person name="Lawson D."/>
            <person name="Bidwell S."/>
            <person name="Joardar V."/>
            <person name="Caler E."/>
            <person name="Walenz B."/>
            <person name="Inman J."/>
            <person name="Schobel S."/>
            <person name="Galinsky K."/>
            <person name="Amedeo P."/>
            <person name="Strausberg R."/>
        </authorList>
    </citation>
    <scope>NUCLEOTIDE SEQUENCE</scope>
    <source>
        <strain evidence="16">USDA</strain>
    </source>
</reference>
<organism>
    <name type="scientific">Pediculus humanus subsp. corporis</name>
    <name type="common">Body louse</name>
    <dbReference type="NCBI Taxonomy" id="121224"/>
    <lineage>
        <taxon>Eukaryota</taxon>
        <taxon>Metazoa</taxon>
        <taxon>Ecdysozoa</taxon>
        <taxon>Arthropoda</taxon>
        <taxon>Hexapoda</taxon>
        <taxon>Insecta</taxon>
        <taxon>Pterygota</taxon>
        <taxon>Neoptera</taxon>
        <taxon>Paraneoptera</taxon>
        <taxon>Psocodea</taxon>
        <taxon>Troctomorpha</taxon>
        <taxon>Phthiraptera</taxon>
        <taxon>Anoplura</taxon>
        <taxon>Pediculidae</taxon>
        <taxon>Pediculus</taxon>
    </lineage>
</organism>
<feature type="compositionally biased region" description="Acidic residues" evidence="13">
    <location>
        <begin position="1071"/>
        <end position="1080"/>
    </location>
</feature>
<dbReference type="SUPFAM" id="SSF51445">
    <property type="entry name" value="(Trans)glycosidases"/>
    <property type="match status" value="1"/>
</dbReference>
<feature type="compositionally biased region" description="Acidic residues" evidence="13">
    <location>
        <begin position="1915"/>
        <end position="1927"/>
    </location>
</feature>
<dbReference type="PROSITE" id="PS51910">
    <property type="entry name" value="GH18_2"/>
    <property type="match status" value="1"/>
</dbReference>
<keyword evidence="18" id="KW-1185">Reference proteome</keyword>
<dbReference type="eggNOG" id="KOG2806">
    <property type="taxonomic scope" value="Eukaryota"/>
</dbReference>
<dbReference type="Pfam" id="PF00704">
    <property type="entry name" value="Glyco_hydro_18"/>
    <property type="match status" value="1"/>
</dbReference>
<feature type="region of interest" description="Disordered" evidence="13">
    <location>
        <begin position="552"/>
        <end position="588"/>
    </location>
</feature>
<dbReference type="STRING" id="121224.E0VG82"/>
<feature type="compositionally biased region" description="Low complexity" evidence="13">
    <location>
        <begin position="2340"/>
        <end position="2349"/>
    </location>
</feature>
<feature type="domain" description="Chitin-binding type-2" evidence="14">
    <location>
        <begin position="460"/>
        <end position="521"/>
    </location>
</feature>
<feature type="domain" description="GH18" evidence="15">
    <location>
        <begin position="14"/>
        <end position="390"/>
    </location>
</feature>
<sequence length="2703" mass="305724">MINLIRPKRETGEKKIVCYYTNWSVYRPGTAKFSPQNINPYLCTHLIYAFGGLSKENALKPFDKYQDIEQGGYAKFNGLKTYNKNLKTMLAIGGWNEGSARFSPLVADSERRRELVKNTIKFLRQNHFDGLDLDWEYPSFRDGGKPRDRDNYASLVQEFREEFQRESDKTGRTRLLLTMAVPAGIEYIDKGYDVKKLNKYLDWMNILSYDYHSAFEPSINHHSPLFSLEEDDEYNFDAQLSIDYTVKHYLKLGADRSKLVLGIPTYGRSYTLFNPDATDIGSPADGPGEQGEATREKGYLAYYEICERFTTGGWSLENPYPEAMGPYTYKDNQWVGFDDEDIARAKAKYVNDNDLGGIMFWSIDNDDFRGKCHGKPYPLIEAAKEALLASANELVPTKSKSASSSKATKKQESSSKSKSRNTRLRIKATTTTTTETPKVKSSGRTTTTPQPPTTPDPGSDFVCKDEGFYPHPRDCKKYFWCLDSGPSSLGIVAHQFTCPSGLVFNKVSDSCDYARNVICKTKSESTETTTPTTTTTTTTTARTTTARSRLVVTASPPRTTSTTTTELPEEEEEEEEEIEYDEEDEEDPGTIKELISLIKKLGGVEQLEKQLNLQNSDTKEKIKPSLYSKVLQGRPANRFRGVVNQEQSTPRYLSIVRNRPVSPQSSSTEETVTSTRNVERPKYVTIQRNRSTKRPIEEETESESESEEVEEEEEVEVQPVQPRRKEEPTTPKRKEESLRPLRRRPIPDATTEKEYVVLRRTRPQKEEEDVSTTSKYKSIVRNRPTTETAAAEEEFSDEEDDNKTVEDEEEGDEEDIERIQNRKEKEDNEPVQKFKKYSSVRRDKNVASDEEETKVSGQKGPVIQGETQSTKKDYYTSRGRDDVNNVNKYTSPKYVTIRRTRPVTTESLANNVNIVNSTPAIDEENNVNYENENNKRIIVNGLPQKSTTELFRRTRPLKPYTFEGTTPVSTESTNEGNVHRFTGRFRSTTQSNDVYENRSQYNKYKTIYRSTTASTVFEETDSSDVKNDDYLPFKSRTRGVTSTSTTTSSPESVYNRYQTIYRTSSEKPSTVDDDFDTSSENEERNVKEIDDNKSTTSEPANNRYRTIYRSTRKPTTLESNDNFPSSREKFFGSTGSTTTSSSESTPIRYRSTPNRSSTTFSAKNNLNNFSQKDNTFGEVFGSRTSPSDFTFTRYKTLFRSTTEKTSSTDNGDDNNNNNYIPQRKRIFGTITSSTSSPEPLYNKYKTIHRTTSEKSLLSQNNENNYSQRQKPLSTVTSTTSATSSSDNVPTRRFQFAPRTKPTILSPKPVQHTTESFTITVPDLPNKEVHSLTENAVDSQDGNAPFPLVTLEPTTNAPVISDSKNFDEPENDVGLTSTTKNTFSSRVPTTSTQTTIVTSITESSFTERGIILIPKKSRLSNDSDLDFSKIVTSSLVPQSEVTKPLNKYLGYKTILRPTTPSTDFAKEEKSLFRRYKTKSTTTTTEEPVQSNPRFIPKKTRNFKKIISTEPPTASSTSTQRSRFSPRNKPRQAETYETESSSTSNGRFGKRKIPYKKSDVDDLDVEQTENYFGDRYENNNNNNRYFLAEKEKRNYRNNFLNAAIKKENQTPQISGGLKNFSEKNKPINVFPTQSATEEETPESGISSFNIRNQISSERNHRLTDASNNNEPNQHPSTNLQTNIYVQNNDNPNINNLFVTNTPENLVTEYPILKETIVVKDDDVATTWFVNNRETEKTTSTTINLTQSPLENNDNIKPDKNLTSLRNLRMTTTSDVNEKNDFVEVDSIQGDLNNFNDYKTKIEDKIERKSTARLKKRPHSPATKKTTTENIYKEPTDFSKNATKLPRIRIVQKRIRKFGNNFTTAEELSSVIIKNVPDKNFTKNFKNSARFKYSKPQYNINDDDVRNKENNFEKNEKEVEEEEDDDDDENVQNTNEAKFASSNFKKFRIRANATDFHSKFNQNKNVLEEDNNDSFKRSRKVVIRKNEPTEGSDNPSDISSSQLDYSYSSPTKEPINGNRPLFRNNSDSLDVRQNQNNLKTSSSREIVFGTDNPQTTRGLGLKNNITIGLSLDEVKDPPRDYFLDPSVGTTYGLRTDSTYGVTKSLSSPGITTENSVNNSKFQSTIKVPNDSSQNLISSSDLIPDSKTSASSDSGSRYSNIIPGPFSRKIPGNPGKETFGTNFFYNPNRKLTEGFIIDDDINNYENFEIEKNEISKNKDDFTDNNSNSEIIKSEIRGNRFNGTNTAAAYPQDSITNKIPSNPNRLNFRVVKTRIRTKVNLTQPLGQVSIENPTLSNDTEEENNESGKSELFKKRKKVIIRGRPIHPESNEREEDINRKTSEVYSPSSSTPKPTSNRRGNQEPSTGARFKVRSTTQTPNGEKSERRQPPPTTIRPVNLLRRRNRPTTSTTVSTTTSSTTTEIPYLVVQDDSSIEESKTLNESPGIQDLADPAVVAIHTLATVPPGLLSSSGRPVTYYNAPPDTYTVHVTPGDIESITPGRISTIAPGTVRPTSILTLKPFTVPVITKQQAKQNSVPIRTPSPFRATGIPIVTEDPFASRNDILEQSRRLESVPKGRPTITALTPSTPSPRIESKKSERIKPFSKISAPEIVQTVNSPDPGSDYEYYEDDDPLANLPASALKVKVHSNGYIECLDRGNFPHPFSCKKFISCAKMENNELLGWEYTCPKHLSFDPVGGICNWSAGLGCQH</sequence>
<feature type="compositionally biased region" description="Low complexity" evidence="13">
    <location>
        <begin position="1132"/>
        <end position="1145"/>
    </location>
</feature>